<feature type="compositionally biased region" description="Acidic residues" evidence="1">
    <location>
        <begin position="88"/>
        <end position="102"/>
    </location>
</feature>
<accession>A0AAE0Y9I3</accession>
<comment type="caution">
    <text evidence="2">The sequence shown here is derived from an EMBL/GenBank/DDBJ whole genome shotgun (WGS) entry which is preliminary data.</text>
</comment>
<proteinExistence type="predicted"/>
<dbReference type="EMBL" id="JAWDGP010006643">
    <property type="protein sequence ID" value="KAK3737498.1"/>
    <property type="molecule type" value="Genomic_DNA"/>
</dbReference>
<evidence type="ECO:0000313" key="3">
    <source>
        <dbReference type="Proteomes" id="UP001283361"/>
    </source>
</evidence>
<keyword evidence="3" id="KW-1185">Reference proteome</keyword>
<gene>
    <name evidence="2" type="ORF">RRG08_028647</name>
</gene>
<evidence type="ECO:0000313" key="2">
    <source>
        <dbReference type="EMBL" id="KAK3737498.1"/>
    </source>
</evidence>
<dbReference type="AlphaFoldDB" id="A0AAE0Y9I3"/>
<dbReference type="Proteomes" id="UP001283361">
    <property type="component" value="Unassembled WGS sequence"/>
</dbReference>
<evidence type="ECO:0000256" key="1">
    <source>
        <dbReference type="SAM" id="MobiDB-lite"/>
    </source>
</evidence>
<organism evidence="2 3">
    <name type="scientific">Elysia crispata</name>
    <name type="common">lettuce slug</name>
    <dbReference type="NCBI Taxonomy" id="231223"/>
    <lineage>
        <taxon>Eukaryota</taxon>
        <taxon>Metazoa</taxon>
        <taxon>Spiralia</taxon>
        <taxon>Lophotrochozoa</taxon>
        <taxon>Mollusca</taxon>
        <taxon>Gastropoda</taxon>
        <taxon>Heterobranchia</taxon>
        <taxon>Euthyneura</taxon>
        <taxon>Panpulmonata</taxon>
        <taxon>Sacoglossa</taxon>
        <taxon>Placobranchoidea</taxon>
        <taxon>Plakobranchidae</taxon>
        <taxon>Elysia</taxon>
    </lineage>
</organism>
<reference evidence="2" key="1">
    <citation type="journal article" date="2023" name="G3 (Bethesda)">
        <title>A reference genome for the long-term kleptoplast-retaining sea slug Elysia crispata morphotype clarki.</title>
        <authorList>
            <person name="Eastman K.E."/>
            <person name="Pendleton A.L."/>
            <person name="Shaikh M.A."/>
            <person name="Suttiyut T."/>
            <person name="Ogas R."/>
            <person name="Tomko P."/>
            <person name="Gavelis G."/>
            <person name="Widhalm J.R."/>
            <person name="Wisecaver J.H."/>
        </authorList>
    </citation>
    <scope>NUCLEOTIDE SEQUENCE</scope>
    <source>
        <strain evidence="2">ECLA1</strain>
    </source>
</reference>
<protein>
    <submittedName>
        <fullName evidence="2">Uncharacterized protein</fullName>
    </submittedName>
</protein>
<feature type="region of interest" description="Disordered" evidence="1">
    <location>
        <begin position="79"/>
        <end position="128"/>
    </location>
</feature>
<sequence>MSLLRIYELETIGLEVEVATTYELDGEILESLPQEIEISEEVQEEMEHESNVLAEHTVQDFIQNSPLLRYGHYVVTEESHEFMSGSEESSEEEEEEEDESDESPLSMSESDMEHSGDSDDMEAEEVRGHATGPRVIVLPANFYIQYITMYDPMYDSELDSHTLLTLWLYMLHKKIEFLPTNRYRPKHSGRKPNPGLMEIGWNRSKGMDPHAKYLCRSQRMIMMALEKSKTHIGPPSSTSLSISAFCNTPYPLNG</sequence>
<name>A0AAE0Y9I3_9GAST</name>